<dbReference type="InterPro" id="IPR002798">
    <property type="entry name" value="SpoIIM-like"/>
</dbReference>
<keyword evidence="3" id="KW-1185">Reference proteome</keyword>
<gene>
    <name evidence="2" type="ORF">BET03_01615</name>
</gene>
<proteinExistence type="predicted"/>
<evidence type="ECO:0000256" key="1">
    <source>
        <dbReference type="SAM" id="Phobius"/>
    </source>
</evidence>
<dbReference type="Pfam" id="PF01944">
    <property type="entry name" value="SpoIIM"/>
    <property type="match status" value="1"/>
</dbReference>
<name>A0A419TAS3_9FIRM</name>
<comment type="caution">
    <text evidence="2">The sequence shown here is derived from an EMBL/GenBank/DDBJ whole genome shotgun (WGS) entry which is preliminary data.</text>
</comment>
<sequence>MIYRLKQLLYNHFKNRILLYFIVLICLMVGISAGAITIKVLDANQKKELISFLDSFFKILNEDNKINSYLLLKHSLTNNLQTILSIWLLGITIIGLPVLFAIVILRGFIIGFTVGFLTSEIGIKGILFVICAILPQNIFIIPGLVIISVISVNFSKLVISKKIKKARRYNLGKELIYHTLAIIAFSLLIIIGSLVEAYITPVFMKLILGYVI</sequence>
<accession>A0A419TAS3</accession>
<evidence type="ECO:0000313" key="3">
    <source>
        <dbReference type="Proteomes" id="UP000284177"/>
    </source>
</evidence>
<keyword evidence="1" id="KW-0812">Transmembrane</keyword>
<dbReference type="EMBL" id="MCIB01000001">
    <property type="protein sequence ID" value="RKD34552.1"/>
    <property type="molecule type" value="Genomic_DNA"/>
</dbReference>
<dbReference type="NCBIfam" id="TIGR02831">
    <property type="entry name" value="spo_II_M"/>
    <property type="match status" value="1"/>
</dbReference>
<dbReference type="RefSeq" id="WP_183108670.1">
    <property type="nucleotide sequence ID" value="NZ_MCIB01000001.1"/>
</dbReference>
<reference evidence="2 3" key="1">
    <citation type="submission" date="2016-08" db="EMBL/GenBank/DDBJ databases">
        <title>Novel Firmicutes and Novel Genomes.</title>
        <authorList>
            <person name="Poppleton D.I."/>
            <person name="Gribaldo S."/>
        </authorList>
    </citation>
    <scope>NUCLEOTIDE SEQUENCE [LARGE SCALE GENOMIC DNA]</scope>
    <source>
        <strain evidence="2 3">CTT3</strain>
    </source>
</reference>
<keyword evidence="1" id="KW-1133">Transmembrane helix</keyword>
<feature type="transmembrane region" description="Helical" evidence="1">
    <location>
        <begin position="126"/>
        <end position="154"/>
    </location>
</feature>
<feature type="transmembrane region" description="Helical" evidence="1">
    <location>
        <begin position="17"/>
        <end position="41"/>
    </location>
</feature>
<dbReference type="InterPro" id="IPR014196">
    <property type="entry name" value="SpoIIM"/>
</dbReference>
<feature type="transmembrane region" description="Helical" evidence="1">
    <location>
        <begin position="86"/>
        <end position="114"/>
    </location>
</feature>
<dbReference type="PIRSF" id="PIRSF038973">
    <property type="entry name" value="SpoIIM"/>
    <property type="match status" value="1"/>
</dbReference>
<organism evidence="2 3">
    <name type="scientific">Thermohalobacter berrensis</name>
    <dbReference type="NCBI Taxonomy" id="99594"/>
    <lineage>
        <taxon>Bacteria</taxon>
        <taxon>Bacillati</taxon>
        <taxon>Bacillota</taxon>
        <taxon>Tissierellia</taxon>
        <taxon>Tissierellales</taxon>
        <taxon>Thermohalobacteraceae</taxon>
        <taxon>Thermohalobacter</taxon>
    </lineage>
</organism>
<protein>
    <submittedName>
        <fullName evidence="2">Stage II sporulation protein M</fullName>
    </submittedName>
</protein>
<feature type="transmembrane region" description="Helical" evidence="1">
    <location>
        <begin position="175"/>
        <end position="199"/>
    </location>
</feature>
<dbReference type="Proteomes" id="UP000284177">
    <property type="component" value="Unassembled WGS sequence"/>
</dbReference>
<keyword evidence="1" id="KW-0472">Membrane</keyword>
<dbReference type="AlphaFoldDB" id="A0A419TAS3"/>
<evidence type="ECO:0000313" key="2">
    <source>
        <dbReference type="EMBL" id="RKD34552.1"/>
    </source>
</evidence>